<gene>
    <name evidence="1" type="ORF">NCTC204_01198</name>
</gene>
<accession>A0A377ZR18</accession>
<organism evidence="1 2">
    <name type="scientific">Klebsiella pneumoniae</name>
    <dbReference type="NCBI Taxonomy" id="573"/>
    <lineage>
        <taxon>Bacteria</taxon>
        <taxon>Pseudomonadati</taxon>
        <taxon>Pseudomonadota</taxon>
        <taxon>Gammaproteobacteria</taxon>
        <taxon>Enterobacterales</taxon>
        <taxon>Enterobacteriaceae</taxon>
        <taxon>Klebsiella/Raoultella group</taxon>
        <taxon>Klebsiella</taxon>
        <taxon>Klebsiella pneumoniae complex</taxon>
    </lineage>
</organism>
<sequence>MWAINLLYFALAVLLNLWGHGADAPLRARFNKGAA</sequence>
<evidence type="ECO:0000313" key="2">
    <source>
        <dbReference type="Proteomes" id="UP000255192"/>
    </source>
</evidence>
<protein>
    <submittedName>
        <fullName evidence="1">Permease</fullName>
    </submittedName>
</protein>
<evidence type="ECO:0000313" key="1">
    <source>
        <dbReference type="EMBL" id="STU77871.1"/>
    </source>
</evidence>
<dbReference type="AlphaFoldDB" id="A0A377ZR18"/>
<reference evidence="1 2" key="1">
    <citation type="submission" date="2018-06" db="EMBL/GenBank/DDBJ databases">
        <authorList>
            <consortium name="Pathogen Informatics"/>
            <person name="Doyle S."/>
        </authorList>
    </citation>
    <scope>NUCLEOTIDE SEQUENCE [LARGE SCALE GENOMIC DNA]</scope>
    <source>
        <strain evidence="1 2">NCTC204</strain>
    </source>
</reference>
<proteinExistence type="predicted"/>
<dbReference type="EMBL" id="UGMD01000002">
    <property type="protein sequence ID" value="STU77871.1"/>
    <property type="molecule type" value="Genomic_DNA"/>
</dbReference>
<dbReference type="Proteomes" id="UP000255192">
    <property type="component" value="Unassembled WGS sequence"/>
</dbReference>
<name>A0A377ZR18_KLEPN</name>